<dbReference type="SMART" id="SM01092">
    <property type="entry name" value="CO_deh_flav_C"/>
    <property type="match status" value="1"/>
</dbReference>
<dbReference type="Gene3D" id="3.10.20.30">
    <property type="match status" value="1"/>
</dbReference>
<dbReference type="Pfam" id="PF00111">
    <property type="entry name" value="Fer2"/>
    <property type="match status" value="1"/>
</dbReference>
<dbReference type="RefSeq" id="WP_014270419.1">
    <property type="nucleotide sequence ID" value="NC_016633.1"/>
</dbReference>
<keyword evidence="3" id="KW-0274">FAD</keyword>
<dbReference type="SUPFAM" id="SSF47741">
    <property type="entry name" value="CO dehydrogenase ISP C-domain like"/>
    <property type="match status" value="1"/>
</dbReference>
<dbReference type="InterPro" id="IPR036010">
    <property type="entry name" value="2Fe-2S_ferredoxin-like_sf"/>
</dbReference>
<feature type="domain" description="2Fe-2S ferredoxin-type" evidence="6">
    <location>
        <begin position="4"/>
        <end position="88"/>
    </location>
</feature>
<dbReference type="GO" id="GO:0071949">
    <property type="term" value="F:FAD binding"/>
    <property type="evidence" value="ECO:0007669"/>
    <property type="project" value="InterPro"/>
</dbReference>
<dbReference type="Gene3D" id="3.30.390.50">
    <property type="entry name" value="CO dehydrogenase flavoprotein, C-terminal domain"/>
    <property type="match status" value="1"/>
</dbReference>
<dbReference type="PROSITE" id="PS00197">
    <property type="entry name" value="2FE2S_FER_1"/>
    <property type="match status" value="1"/>
</dbReference>
<dbReference type="GO" id="GO:0051537">
    <property type="term" value="F:2 iron, 2 sulfur cluster binding"/>
    <property type="evidence" value="ECO:0007669"/>
    <property type="project" value="InterPro"/>
</dbReference>
<dbReference type="SUPFAM" id="SSF55447">
    <property type="entry name" value="CO dehydrogenase flavoprotein C-terminal domain-like"/>
    <property type="match status" value="1"/>
</dbReference>
<dbReference type="OrthoDB" id="9796880at2"/>
<dbReference type="InterPro" id="IPR016167">
    <property type="entry name" value="FAD-bd_PCMH_sub1"/>
</dbReference>
<dbReference type="Gene3D" id="3.30.43.10">
    <property type="entry name" value="Uridine Diphospho-n-acetylenolpyruvylglucosamine Reductase, domain 2"/>
    <property type="match status" value="1"/>
</dbReference>
<keyword evidence="9" id="KW-1185">Reference proteome</keyword>
<dbReference type="InterPro" id="IPR016208">
    <property type="entry name" value="Ald_Oxase/xanthine_DH-like"/>
</dbReference>
<proteinExistence type="predicted"/>
<dbReference type="Gene3D" id="1.10.150.120">
    <property type="entry name" value="[2Fe-2S]-binding domain"/>
    <property type="match status" value="1"/>
</dbReference>
<dbReference type="AlphaFoldDB" id="G8QXL3"/>
<dbReference type="InterPro" id="IPR001041">
    <property type="entry name" value="2Fe-2S_ferredoxin-type"/>
</dbReference>
<dbReference type="KEGG" id="sgp:SpiGrapes_1780"/>
<dbReference type="PANTHER" id="PTHR45444:SF3">
    <property type="entry name" value="XANTHINE DEHYDROGENASE"/>
    <property type="match status" value="1"/>
</dbReference>
<keyword evidence="4" id="KW-0560">Oxidoreductase</keyword>
<dbReference type="InterPro" id="IPR002888">
    <property type="entry name" value="2Fe-2S-bd"/>
</dbReference>
<dbReference type="Pfam" id="PF00941">
    <property type="entry name" value="FAD_binding_5"/>
    <property type="match status" value="1"/>
</dbReference>
<dbReference type="InterPro" id="IPR012675">
    <property type="entry name" value="Beta-grasp_dom_sf"/>
</dbReference>
<accession>G8QXL3</accession>
<dbReference type="SUPFAM" id="SSF56176">
    <property type="entry name" value="FAD-binding/transporter-associated domain-like"/>
    <property type="match status" value="1"/>
</dbReference>
<dbReference type="HOGENOM" id="CLU_001681_9_0_12"/>
<dbReference type="InterPro" id="IPR006058">
    <property type="entry name" value="2Fe2S_fd_BS"/>
</dbReference>
<evidence type="ECO:0000256" key="1">
    <source>
        <dbReference type="ARBA" id="ARBA00022630"/>
    </source>
</evidence>
<evidence type="ECO:0000259" key="7">
    <source>
        <dbReference type="PROSITE" id="PS51387"/>
    </source>
</evidence>
<dbReference type="Gene3D" id="3.30.465.10">
    <property type="match status" value="1"/>
</dbReference>
<reference evidence="8 9" key="1">
    <citation type="submission" date="2011-11" db="EMBL/GenBank/DDBJ databases">
        <title>Complete sequence of Spirochaeta sp. grapes.</title>
        <authorList>
            <consortium name="US DOE Joint Genome Institute"/>
            <person name="Lucas S."/>
            <person name="Han J."/>
            <person name="Lapidus A."/>
            <person name="Cheng J.-F."/>
            <person name="Goodwin L."/>
            <person name="Pitluck S."/>
            <person name="Peters L."/>
            <person name="Ovchinnikova G."/>
            <person name="Munk A.C."/>
            <person name="Detter J.C."/>
            <person name="Han C."/>
            <person name="Tapia R."/>
            <person name="Land M."/>
            <person name="Hauser L."/>
            <person name="Kyrpides N."/>
            <person name="Ivanova N."/>
            <person name="Pagani I."/>
            <person name="Ritalahtilisa K."/>
            <person name="Loeffler F."/>
            <person name="Woyke T."/>
        </authorList>
    </citation>
    <scope>NUCLEOTIDE SEQUENCE [LARGE SCALE GENOMIC DNA]</scope>
    <source>
        <strain evidence="9">ATCC BAA-1885 / DSM 22778 / Grapes</strain>
    </source>
</reference>
<dbReference type="PANTHER" id="PTHR45444">
    <property type="entry name" value="XANTHINE DEHYDROGENASE"/>
    <property type="match status" value="1"/>
</dbReference>
<protein>
    <submittedName>
        <fullName evidence="8">Xanthine dehydrogenase, iron-sulfur cluster and FAD-binding subunit A</fullName>
    </submittedName>
</protein>
<evidence type="ECO:0000256" key="2">
    <source>
        <dbReference type="ARBA" id="ARBA00022723"/>
    </source>
</evidence>
<dbReference type="GO" id="GO:0016491">
    <property type="term" value="F:oxidoreductase activity"/>
    <property type="evidence" value="ECO:0007669"/>
    <property type="project" value="UniProtKB-KW"/>
</dbReference>
<evidence type="ECO:0000256" key="3">
    <source>
        <dbReference type="ARBA" id="ARBA00022827"/>
    </source>
</evidence>
<evidence type="ECO:0000313" key="9">
    <source>
        <dbReference type="Proteomes" id="UP000005632"/>
    </source>
</evidence>
<dbReference type="STRING" id="158190.SpiGrapes_1780"/>
<keyword evidence="2" id="KW-0479">Metal-binding</keyword>
<gene>
    <name evidence="8" type="ordered locus">SpiGrapes_1780</name>
</gene>
<dbReference type="PIRSF" id="PIRSF036557">
    <property type="entry name" value="XdhA_RC"/>
    <property type="match status" value="1"/>
</dbReference>
<dbReference type="PROSITE" id="PS51387">
    <property type="entry name" value="FAD_PCMH"/>
    <property type="match status" value="1"/>
</dbReference>
<dbReference type="InterPro" id="IPR012175">
    <property type="entry name" value="Xanth_DH_ssu_bac"/>
</dbReference>
<dbReference type="InterPro" id="IPR016166">
    <property type="entry name" value="FAD-bd_PCMH"/>
</dbReference>
<organism evidence="8 9">
    <name type="scientific">Sphaerochaeta pleomorpha (strain ATCC BAA-1885 / DSM 22778 / Grapes)</name>
    <dbReference type="NCBI Taxonomy" id="158190"/>
    <lineage>
        <taxon>Bacteria</taxon>
        <taxon>Pseudomonadati</taxon>
        <taxon>Spirochaetota</taxon>
        <taxon>Spirochaetia</taxon>
        <taxon>Spirochaetales</taxon>
        <taxon>Sphaerochaetaceae</taxon>
        <taxon>Sphaerochaeta</taxon>
    </lineage>
</organism>
<dbReference type="InterPro" id="IPR036318">
    <property type="entry name" value="FAD-bd_PCMH-like_sf"/>
</dbReference>
<dbReference type="GO" id="GO:0005506">
    <property type="term" value="F:iron ion binding"/>
    <property type="evidence" value="ECO:0007669"/>
    <property type="project" value="InterPro"/>
</dbReference>
<keyword evidence="5" id="KW-0408">Iron</keyword>
<evidence type="ECO:0000256" key="4">
    <source>
        <dbReference type="ARBA" id="ARBA00023002"/>
    </source>
</evidence>
<dbReference type="InterPro" id="IPR036683">
    <property type="entry name" value="CO_DH_flav_C_dom_sf"/>
</dbReference>
<evidence type="ECO:0000256" key="5">
    <source>
        <dbReference type="ARBA" id="ARBA00023004"/>
    </source>
</evidence>
<sequence length="473" mass="51291">MHKIPISFFLNGEKKTILADPMQRTVDLLRSELEMTGTKEGCSDGDCGACTVSIGSWEESGFVYRSVASCLLPVGRLQGKSLVTVEGVGNQTALSCIQKAIIDKHGVQCGFCSPGFVMSFFSLFSMNPIPDMKDVEIALQGNICRCTGYEGIRKAAEQMIGYQGTEIIVPPSIRSCQNAVKNLSQFLNTEEWRTPVTIDELCVALQQMPDAQIISGLTDLGVSFHTKGERPLQVIDVIQLEESRRIEIKEDGLHIGAALPLESIVLDRTVLNWLPTLGQLQLQMASKQIRNVATLGGNLCNASPIGDATVILSSANATVLVVNAKGKLRELNLTSFYTGYKQMQLEKGEIVLEVIIPPLQAGQTISFLKTGKRSSVDIASINSASNMVVQGKDIVHWTISIGGVAPTVVTFDLKDKDLSLEIPVEEIEAIGTSLSEKVVPLSDIRGSASYRKALVANHVVSHFLKQSGREETL</sequence>
<dbReference type="Pfam" id="PF01799">
    <property type="entry name" value="Fer2_2"/>
    <property type="match status" value="1"/>
</dbReference>
<evidence type="ECO:0000259" key="6">
    <source>
        <dbReference type="PROSITE" id="PS51085"/>
    </source>
</evidence>
<dbReference type="Pfam" id="PF03450">
    <property type="entry name" value="CO_deh_flav_C"/>
    <property type="match status" value="1"/>
</dbReference>
<dbReference type="SUPFAM" id="SSF54292">
    <property type="entry name" value="2Fe-2S ferredoxin-like"/>
    <property type="match status" value="1"/>
</dbReference>
<dbReference type="InterPro" id="IPR036884">
    <property type="entry name" value="2Fe-2S-bd_dom_sf"/>
</dbReference>
<evidence type="ECO:0000313" key="8">
    <source>
        <dbReference type="EMBL" id="AEV29576.1"/>
    </source>
</evidence>
<name>G8QXL3_SPHPG</name>
<dbReference type="InterPro" id="IPR002346">
    <property type="entry name" value="Mopterin_DH_FAD-bd"/>
</dbReference>
<dbReference type="InterPro" id="IPR016169">
    <property type="entry name" value="FAD-bd_PCMH_sub2"/>
</dbReference>
<feature type="domain" description="FAD-binding PCMH-type" evidence="7">
    <location>
        <begin position="185"/>
        <end position="361"/>
    </location>
</feature>
<dbReference type="eggNOG" id="COG4630">
    <property type="taxonomic scope" value="Bacteria"/>
</dbReference>
<dbReference type="EMBL" id="CP003155">
    <property type="protein sequence ID" value="AEV29576.1"/>
    <property type="molecule type" value="Genomic_DNA"/>
</dbReference>
<keyword evidence="1" id="KW-0285">Flavoprotein</keyword>
<dbReference type="Proteomes" id="UP000005632">
    <property type="component" value="Chromosome"/>
</dbReference>
<dbReference type="PROSITE" id="PS51085">
    <property type="entry name" value="2FE2S_FER_2"/>
    <property type="match status" value="1"/>
</dbReference>
<dbReference type="InterPro" id="IPR005107">
    <property type="entry name" value="CO_DH_flav_C"/>
</dbReference>